<dbReference type="EMBL" id="CP142433">
    <property type="protein sequence ID" value="XBC45220.1"/>
    <property type="molecule type" value="Genomic_DNA"/>
</dbReference>
<dbReference type="AlphaFoldDB" id="A0AB74TUP2"/>
<protein>
    <recommendedName>
        <fullName evidence="4">Bacteriocin</fullName>
    </recommendedName>
</protein>
<proteinExistence type="predicted"/>
<dbReference type="EMBL" id="CP142436">
    <property type="protein sequence ID" value="XBC50620.1"/>
    <property type="molecule type" value="Genomic_DNA"/>
</dbReference>
<sequence length="44" mass="4908">MKKLTNRELRLTVGGSYSSACKRVWNAKPGDITIALYCPLPKVK</sequence>
<evidence type="ECO:0000313" key="2">
    <source>
        <dbReference type="EMBL" id="XBC47765.1"/>
    </source>
</evidence>
<gene>
    <name evidence="3" type="ORF">VUQ07_04930</name>
    <name evidence="1" type="ORF">VUQ08_04815</name>
    <name evidence="2" type="ORF">VUQ09_09570</name>
</gene>
<evidence type="ECO:0000313" key="3">
    <source>
        <dbReference type="EMBL" id="XBC50620.1"/>
    </source>
</evidence>
<dbReference type="EMBL" id="CP142434">
    <property type="protein sequence ID" value="XBC47765.1"/>
    <property type="molecule type" value="Genomic_DNA"/>
</dbReference>
<organism evidence="2">
    <name type="scientific">Dolosigranulum savutiense</name>
    <dbReference type="NCBI Taxonomy" id="3110288"/>
    <lineage>
        <taxon>Bacteria</taxon>
        <taxon>Bacillati</taxon>
        <taxon>Bacillota</taxon>
        <taxon>Bacilli</taxon>
        <taxon>Lactobacillales</taxon>
        <taxon>Carnobacteriaceae</taxon>
        <taxon>Dolosigranulum</taxon>
    </lineage>
</organism>
<name>A0AB74TUP2_9LACT</name>
<evidence type="ECO:0000313" key="1">
    <source>
        <dbReference type="EMBL" id="XBC45220.1"/>
    </source>
</evidence>
<reference evidence="2" key="1">
    <citation type="submission" date="2023-12" db="EMBL/GenBank/DDBJ databases">
        <title>Dolosigranulum savutii sp. nov. isolated from human upper respiratory samples collected in Botswana.</title>
        <authorList>
            <person name="Kelly M.S."/>
        </authorList>
    </citation>
    <scope>NUCLEOTIDE SEQUENCE</scope>
    <source>
        <strain evidence="3">MSK211</strain>
        <strain evidence="2">MSK312</strain>
        <strain evidence="1">MSK433</strain>
    </source>
</reference>
<dbReference type="RefSeq" id="WP_258392289.1">
    <property type="nucleotide sequence ID" value="NZ_CP142433.1"/>
</dbReference>
<accession>A0AB74TUP2</accession>
<evidence type="ECO:0008006" key="4">
    <source>
        <dbReference type="Google" id="ProtNLM"/>
    </source>
</evidence>